<sequence length="241" mass="24691">MRGTVVVTGASGGIGRRVAQRFAEGGAEVVITGRSPERVEQAARELGVRGIVCDAGDPTAVERFAESVGPEVDVLVNMAGGNTDLAAGGGGTPSLADLAAQWQANLSTNLLSAVLTTSALRERLRPGGAVINVGSIGAEYAAGSYGAAKAALAAWSAGLSAQLAPKGVTVNTVAPGYIENTDFFQGQLSDQRRTWLIDSTHDKRPGDPDDVAGLIEFLASPHARHITGQTIHVNGGAHTTR</sequence>
<evidence type="ECO:0000313" key="4">
    <source>
        <dbReference type="Proteomes" id="UP001317870"/>
    </source>
</evidence>
<dbReference type="RefSeq" id="WP_281879703.1">
    <property type="nucleotide sequence ID" value="NZ_AP026976.1"/>
</dbReference>
<gene>
    <name evidence="3" type="primary">fabG_2</name>
    <name evidence="3" type="ORF">IFM12276_25770</name>
</gene>
<dbReference type="PRINTS" id="PR00080">
    <property type="entry name" value="SDRFAMILY"/>
</dbReference>
<dbReference type="CDD" id="cd05233">
    <property type="entry name" value="SDR_c"/>
    <property type="match status" value="1"/>
</dbReference>
<reference evidence="3 4" key="1">
    <citation type="submission" date="2022-11" db="EMBL/GenBank/DDBJ databases">
        <title>Genome Sequencing of Nocardia sp. ON39_IFM12276 and assembly.</title>
        <authorList>
            <person name="Shimojima M."/>
            <person name="Toyokawa M."/>
            <person name="Uesaka K."/>
        </authorList>
    </citation>
    <scope>NUCLEOTIDE SEQUENCE [LARGE SCALE GENOMIC DNA]</scope>
    <source>
        <strain evidence="3 4">IFM 12276</strain>
    </source>
</reference>
<dbReference type="PANTHER" id="PTHR42760">
    <property type="entry name" value="SHORT-CHAIN DEHYDROGENASES/REDUCTASES FAMILY MEMBER"/>
    <property type="match status" value="1"/>
</dbReference>
<dbReference type="EMBL" id="AP026978">
    <property type="protein sequence ID" value="BDT99548.1"/>
    <property type="molecule type" value="Genomic_DNA"/>
</dbReference>
<dbReference type="Pfam" id="PF13561">
    <property type="entry name" value="adh_short_C2"/>
    <property type="match status" value="1"/>
</dbReference>
<evidence type="ECO:0000313" key="3">
    <source>
        <dbReference type="EMBL" id="BDT99548.1"/>
    </source>
</evidence>
<proteinExistence type="inferred from homology"/>
<feature type="domain" description="Ketoreductase" evidence="2">
    <location>
        <begin position="3"/>
        <end position="211"/>
    </location>
</feature>
<accession>A0ABM8CX14</accession>
<dbReference type="SMART" id="SM00822">
    <property type="entry name" value="PKS_KR"/>
    <property type="match status" value="1"/>
</dbReference>
<protein>
    <submittedName>
        <fullName evidence="3">3-oxoacyl-ACP reductase</fullName>
    </submittedName>
</protein>
<name>A0ABM8CX14_9NOCA</name>
<dbReference type="InterPro" id="IPR057326">
    <property type="entry name" value="KR_dom"/>
</dbReference>
<dbReference type="InterPro" id="IPR020904">
    <property type="entry name" value="Sc_DH/Rdtase_CS"/>
</dbReference>
<dbReference type="InterPro" id="IPR036291">
    <property type="entry name" value="NAD(P)-bd_dom_sf"/>
</dbReference>
<keyword evidence="4" id="KW-1185">Reference proteome</keyword>
<evidence type="ECO:0000256" key="1">
    <source>
        <dbReference type="ARBA" id="ARBA00006484"/>
    </source>
</evidence>
<comment type="similarity">
    <text evidence="1">Belongs to the short-chain dehydrogenases/reductases (SDR) family.</text>
</comment>
<dbReference type="Proteomes" id="UP001317870">
    <property type="component" value="Chromosome"/>
</dbReference>
<dbReference type="PANTHER" id="PTHR42760:SF40">
    <property type="entry name" value="3-OXOACYL-[ACYL-CARRIER-PROTEIN] REDUCTASE, CHLOROPLASTIC"/>
    <property type="match status" value="1"/>
</dbReference>
<dbReference type="InterPro" id="IPR002347">
    <property type="entry name" value="SDR_fam"/>
</dbReference>
<dbReference type="SUPFAM" id="SSF51735">
    <property type="entry name" value="NAD(P)-binding Rossmann-fold domains"/>
    <property type="match status" value="1"/>
</dbReference>
<dbReference type="PRINTS" id="PR00081">
    <property type="entry name" value="GDHRDH"/>
</dbReference>
<dbReference type="Gene3D" id="3.40.50.720">
    <property type="entry name" value="NAD(P)-binding Rossmann-like Domain"/>
    <property type="match status" value="1"/>
</dbReference>
<dbReference type="PROSITE" id="PS00061">
    <property type="entry name" value="ADH_SHORT"/>
    <property type="match status" value="1"/>
</dbReference>
<organism evidence="3 4">
    <name type="scientific">Nocardia sputorum</name>
    <dbReference type="NCBI Taxonomy" id="2984338"/>
    <lineage>
        <taxon>Bacteria</taxon>
        <taxon>Bacillati</taxon>
        <taxon>Actinomycetota</taxon>
        <taxon>Actinomycetes</taxon>
        <taxon>Mycobacteriales</taxon>
        <taxon>Nocardiaceae</taxon>
        <taxon>Nocardia</taxon>
    </lineage>
</organism>
<evidence type="ECO:0000259" key="2">
    <source>
        <dbReference type="SMART" id="SM00822"/>
    </source>
</evidence>